<sequence length="145" mass="15812">MDKEVASVAVTQVVLSLLTTTKSKTPILGVSSRRLARRVVAVHRQTTVGTSGQIRFCDVACWWICAAPTALRSPRSLVCGSENVCLALAGAVCHNVVNLDNLRSHSLVDLFAAKTPEDELRIELNTVERANTHGVAQFTHIRHRT</sequence>
<evidence type="ECO:0000313" key="1">
    <source>
        <dbReference type="EMBL" id="CAK5271567.1"/>
    </source>
</evidence>
<comment type="caution">
    <text evidence="1">The sequence shown here is derived from an EMBL/GenBank/DDBJ whole genome shotgun (WGS) entry which is preliminary data.</text>
</comment>
<gene>
    <name evidence="1" type="ORF">MYCIT1_LOCUS16705</name>
</gene>
<protein>
    <submittedName>
        <fullName evidence="1">Uncharacterized protein</fullName>
    </submittedName>
</protein>
<evidence type="ECO:0000313" key="2">
    <source>
        <dbReference type="Proteomes" id="UP001295794"/>
    </source>
</evidence>
<dbReference type="Proteomes" id="UP001295794">
    <property type="component" value="Unassembled WGS sequence"/>
</dbReference>
<reference evidence="1" key="1">
    <citation type="submission" date="2023-11" db="EMBL/GenBank/DDBJ databases">
        <authorList>
            <person name="De Vega J J."/>
            <person name="De Vega J J."/>
        </authorList>
    </citation>
    <scope>NUCLEOTIDE SEQUENCE</scope>
</reference>
<proteinExistence type="predicted"/>
<name>A0AAD2H9Q1_9AGAR</name>
<dbReference type="EMBL" id="CAVNYO010000174">
    <property type="protein sequence ID" value="CAK5271567.1"/>
    <property type="molecule type" value="Genomic_DNA"/>
</dbReference>
<keyword evidence="2" id="KW-1185">Reference proteome</keyword>
<accession>A0AAD2H9Q1</accession>
<dbReference type="AlphaFoldDB" id="A0AAD2H9Q1"/>
<organism evidence="1 2">
    <name type="scientific">Mycena citricolor</name>
    <dbReference type="NCBI Taxonomy" id="2018698"/>
    <lineage>
        <taxon>Eukaryota</taxon>
        <taxon>Fungi</taxon>
        <taxon>Dikarya</taxon>
        <taxon>Basidiomycota</taxon>
        <taxon>Agaricomycotina</taxon>
        <taxon>Agaricomycetes</taxon>
        <taxon>Agaricomycetidae</taxon>
        <taxon>Agaricales</taxon>
        <taxon>Marasmiineae</taxon>
        <taxon>Mycenaceae</taxon>
        <taxon>Mycena</taxon>
    </lineage>
</organism>